<feature type="disulfide bond" evidence="2">
    <location>
        <begin position="431"/>
        <end position="449"/>
    </location>
</feature>
<dbReference type="Pfam" id="PF00629">
    <property type="entry name" value="MAM"/>
    <property type="match status" value="9"/>
</dbReference>
<accession>A0A7M7PI12</accession>
<feature type="domain" description="MAM" evidence="3">
    <location>
        <begin position="59"/>
        <end position="221"/>
    </location>
</feature>
<dbReference type="PROSITE" id="PS50060">
    <property type="entry name" value="MAM_2"/>
    <property type="match status" value="9"/>
</dbReference>
<proteinExistence type="predicted"/>
<dbReference type="SMART" id="SM00192">
    <property type="entry name" value="LDLa"/>
    <property type="match status" value="3"/>
</dbReference>
<dbReference type="Proteomes" id="UP000007110">
    <property type="component" value="Unassembled WGS sequence"/>
</dbReference>
<evidence type="ECO:0000256" key="2">
    <source>
        <dbReference type="PROSITE-ProRule" id="PRU00124"/>
    </source>
</evidence>
<dbReference type="PRINTS" id="PR00261">
    <property type="entry name" value="LDLRECEPTOR"/>
</dbReference>
<dbReference type="InterPro" id="IPR013320">
    <property type="entry name" value="ConA-like_dom_sf"/>
</dbReference>
<dbReference type="SUPFAM" id="SSF57424">
    <property type="entry name" value="LDL receptor-like module"/>
    <property type="match status" value="3"/>
</dbReference>
<feature type="domain" description="MAM" evidence="3">
    <location>
        <begin position="839"/>
        <end position="999"/>
    </location>
</feature>
<reference evidence="5" key="1">
    <citation type="submission" date="2015-02" db="EMBL/GenBank/DDBJ databases">
        <title>Genome sequencing for Strongylocentrotus purpuratus.</title>
        <authorList>
            <person name="Murali S."/>
            <person name="Liu Y."/>
            <person name="Vee V."/>
            <person name="English A."/>
            <person name="Wang M."/>
            <person name="Skinner E."/>
            <person name="Han Y."/>
            <person name="Muzny D.M."/>
            <person name="Worley K.C."/>
            <person name="Gibbs R.A."/>
        </authorList>
    </citation>
    <scope>NUCLEOTIDE SEQUENCE</scope>
</reference>
<reference evidence="4" key="2">
    <citation type="submission" date="2021-01" db="UniProtKB">
        <authorList>
            <consortium name="EnsemblMetazoa"/>
        </authorList>
    </citation>
    <scope>IDENTIFICATION</scope>
</reference>
<feature type="domain" description="MAM" evidence="3">
    <location>
        <begin position="1159"/>
        <end position="1323"/>
    </location>
</feature>
<dbReference type="EnsemblMetazoa" id="XM_030993794">
    <property type="protein sequence ID" value="XP_030849654"/>
    <property type="gene ID" value="LOC115927656"/>
</dbReference>
<feature type="domain" description="MAM" evidence="3">
    <location>
        <begin position="1333"/>
        <end position="1494"/>
    </location>
</feature>
<dbReference type="RefSeq" id="XP_030849654.1">
    <property type="nucleotide sequence ID" value="XM_030993794.1"/>
</dbReference>
<feature type="domain" description="MAM" evidence="3">
    <location>
        <begin position="665"/>
        <end position="831"/>
    </location>
</feature>
<evidence type="ECO:0000256" key="1">
    <source>
        <dbReference type="ARBA" id="ARBA00023157"/>
    </source>
</evidence>
<dbReference type="Gene3D" id="4.10.400.10">
    <property type="entry name" value="Low-density Lipoprotein Receptor"/>
    <property type="match status" value="3"/>
</dbReference>
<dbReference type="Pfam" id="PF00057">
    <property type="entry name" value="Ldl_recept_a"/>
    <property type="match status" value="2"/>
</dbReference>
<evidence type="ECO:0000313" key="5">
    <source>
        <dbReference type="Proteomes" id="UP000007110"/>
    </source>
</evidence>
<dbReference type="InterPro" id="IPR036055">
    <property type="entry name" value="LDL_receptor-like_sf"/>
</dbReference>
<dbReference type="GeneID" id="115927656"/>
<feature type="domain" description="MAM" evidence="3">
    <location>
        <begin position="1496"/>
        <end position="1658"/>
    </location>
</feature>
<feature type="disulfide bond" evidence="2">
    <location>
        <begin position="655"/>
        <end position="673"/>
    </location>
</feature>
<dbReference type="PROSITE" id="PS01209">
    <property type="entry name" value="LDLRA_1"/>
    <property type="match status" value="2"/>
</dbReference>
<dbReference type="SMART" id="SM00137">
    <property type="entry name" value="MAM"/>
    <property type="match status" value="8"/>
</dbReference>
<keyword evidence="1 2" id="KW-1015">Disulfide bond</keyword>
<feature type="disulfide bond" evidence="2">
    <location>
        <begin position="243"/>
        <end position="258"/>
    </location>
</feature>
<dbReference type="InParanoid" id="A0A7M7PI12"/>
<evidence type="ECO:0000313" key="4">
    <source>
        <dbReference type="EnsemblMetazoa" id="XP_030849654"/>
    </source>
</evidence>
<dbReference type="PANTHER" id="PTHR23282">
    <property type="entry name" value="APICAL ENDOSOMAL GLYCOPROTEIN PRECURSOR"/>
    <property type="match status" value="1"/>
</dbReference>
<dbReference type="GO" id="GO:0016020">
    <property type="term" value="C:membrane"/>
    <property type="evidence" value="ECO:0007669"/>
    <property type="project" value="InterPro"/>
</dbReference>
<keyword evidence="5" id="KW-1185">Reference proteome</keyword>
<dbReference type="PROSITE" id="PS50068">
    <property type="entry name" value="LDLRA_2"/>
    <property type="match status" value="3"/>
</dbReference>
<dbReference type="CDD" id="cd06263">
    <property type="entry name" value="MAM"/>
    <property type="match status" value="8"/>
</dbReference>
<dbReference type="InterPro" id="IPR023415">
    <property type="entry name" value="LDLR_class-A_CS"/>
</dbReference>
<feature type="domain" description="MAM" evidence="3">
    <location>
        <begin position="465"/>
        <end position="626"/>
    </location>
</feature>
<evidence type="ECO:0000259" key="3">
    <source>
        <dbReference type="PROSITE" id="PS50060"/>
    </source>
</evidence>
<dbReference type="OrthoDB" id="412155at2759"/>
<dbReference type="SUPFAM" id="SSF49899">
    <property type="entry name" value="Concanavalin A-like lectins/glucanases"/>
    <property type="match status" value="9"/>
</dbReference>
<organism evidence="4 5">
    <name type="scientific">Strongylocentrotus purpuratus</name>
    <name type="common">Purple sea urchin</name>
    <dbReference type="NCBI Taxonomy" id="7668"/>
    <lineage>
        <taxon>Eukaryota</taxon>
        <taxon>Metazoa</taxon>
        <taxon>Echinodermata</taxon>
        <taxon>Eleutherozoa</taxon>
        <taxon>Echinozoa</taxon>
        <taxon>Echinoidea</taxon>
        <taxon>Euechinoidea</taxon>
        <taxon>Echinacea</taxon>
        <taxon>Camarodonta</taxon>
        <taxon>Echinidea</taxon>
        <taxon>Strongylocentrotidae</taxon>
        <taxon>Strongylocentrotus</taxon>
    </lineage>
</organism>
<feature type="domain" description="MAM" evidence="3">
    <location>
        <begin position="259"/>
        <end position="417"/>
    </location>
</feature>
<sequence length="1699" mass="187054">MRSFTDPTSGFWRKGSLEIPSTYQNVFTFKIDVQSALLDEYIALDDVMVNDGQCTGQPGTCNFEVDTCDWSNVQTGDEIDWLRHSGSTGNANTGPTFDHTTGTPSGWYMYIDSARGGQGSRARFESSSIDSSNGVACFSMWYHMVASGNSFGTMNVAWETADRTEILLAYTGSLPDQWNYAELDIQTSTQYRILIEGVLSDQGSCDIAIDDLILFNGACSGRTSEPPFTCSDGAQSVPGNLVCDWFPDCQDNSDEANCGPCTFEVDQCSYTNDQAGLFPWILQGGSNTPPPSLPLPSYDHTTGSGYYMVVDYTAQSHSSDYARLQGPLIQEMSARCSMTFYYVLSGQSDLMVSYKTSPTEETIIYRRSEARGTAWQQAVLYTGRIQNQHTINFLALPDLSNPGIIAIDDVFFSSCSLPRPETSCEIDEFRCSNRACIKLEFLCDFDDDCGDYSDELQCDSTSFTSRCDFETDLCSFSTLSGDFSWTRTTAALARDQSYAPTRDHTTNNKGGFYLLADSIGRQRGDVARVVSPVFEATGLITTCSMRFFYSAFGPDVGVFNIYTRYTVGGPLTLIRTISNYAIDSFTFFTESIVTTSDYQVVIEAVVGDGQSATIAIDDISFLNCALSTQTSLPGGTTPPIPTTPPACPAPGDFSCGEGTCVQQSQVCDFIKQCPNGADETICGNCEFDNDFCRGDNFGWQRTQAGSGGDSLDRDHFNDPLETGWYLQNIFGYNSFVTPDIGPTGSRCQVSFYYYMSSDLELLELRAYLLDGDQIFLERGSENPNTWQQGTGFIGQHNGRIQVSFDHIYLNPVQPTTYTVALDGISFLNCAANQTISSDLNCTFEQDLCGYFQTPNPEDEFDWIRNSGSTGTSTTGPSFDHTTGSGYYMYTEMNGNSNGEKARLESHPQSPPGDNGICLSFYYHMYGPHVDTFNVLLKEGSLETLIWTRKQTQGNQWLLAQRTIKTISSWAVVFEAFRGANKYGDIAIDDVIFYPGPCPLSNECDFEVGLCSWTQGRNDDFDWSIGSNGSPPTDHTTGTASGMFAYVSTAPPRTQGEFARIVSPVYQPTSTQCLNFWFYLEGDDDGGTLNVWVHDLINDVYTNIWTQHGHGHGIWHFGRGTLSASHPYEVIIEGVLGSNPVGDLAIDDVKISGGPCPRAGFCDFETDKCSWSNEASLDTRDWLRNNGATPSNFTGPSIDHTYGTSFGMYMYFETSDLGSGSGDGDFAWLVSEHFHASSGSCVYFWYHMFGTGIGDLNVYVLDSAGTATLVWQMTGDKGDVWLKGEAQVTRNDEYQIAFEAVSTGAVKGDIAIDDVDIDPYSCGASPSTIPVVSMDCTFELDTCSYTQFCTDDDFDWVRNQQATPSLETGPTYDHTTGSGWYMYIEASGYVIPGDRAHLLGPAQNPTGDTPRCLVFWLHMYGPHINRFNAYLKREGQQDVRIFTKYGSQGSVWFKAQKEITSSENWNIMFEGVVGDNFLGDIALDDITLYDGACPQEVTCDFELDFCGWAQDQTDEFDWTRDAGGTGSSNTGPTYDHSTGTTEGFYAFTEVSSPRVQGDRANLISPTYLDTRSECFRFWYHLLGKAIGQLTVYIKDEITGSTSAPLFDKSGPPSDAWRFAQVDISSAHRYRIIIEGVRGSGVQGDIAIDDTEVIPGACPKQGITNIPMSHSLNSLIGKVIDLSTTMGFSIESHPITSLARR</sequence>
<dbReference type="OMA" id="NSTHGHY"/>
<feature type="disulfide bond" evidence="2">
    <location>
        <begin position="443"/>
        <end position="458"/>
    </location>
</feature>
<name>A0A7M7PI12_STRPU</name>
<dbReference type="CDD" id="cd00112">
    <property type="entry name" value="LDLa"/>
    <property type="match status" value="3"/>
</dbReference>
<dbReference type="PANTHER" id="PTHR23282:SF101">
    <property type="entry name" value="MAM DOMAIN-CONTAINING PROTEIN"/>
    <property type="match status" value="1"/>
</dbReference>
<dbReference type="InterPro" id="IPR002172">
    <property type="entry name" value="LDrepeatLR_classA_rpt"/>
</dbReference>
<protein>
    <recommendedName>
        <fullName evidence="3">MAM domain-containing protein</fullName>
    </recommendedName>
</protein>
<feature type="disulfide bond" evidence="2">
    <location>
        <begin position="424"/>
        <end position="436"/>
    </location>
</feature>
<dbReference type="InterPro" id="IPR000998">
    <property type="entry name" value="MAM_dom"/>
</dbReference>
<feature type="domain" description="MAM" evidence="3">
    <location>
        <begin position="1001"/>
        <end position="1157"/>
    </location>
</feature>
<dbReference type="Gene3D" id="2.60.120.200">
    <property type="match status" value="9"/>
</dbReference>
<dbReference type="KEGG" id="spu:115927656"/>
<comment type="caution">
    <text evidence="2">Lacks conserved residue(s) required for the propagation of feature annotation.</text>
</comment>
<dbReference type="InterPro" id="IPR051560">
    <property type="entry name" value="MAM_domain-containing"/>
</dbReference>
<feature type="disulfide bond" evidence="2">
    <location>
        <begin position="667"/>
        <end position="682"/>
    </location>
</feature>